<dbReference type="Proteomes" id="UP001177080">
    <property type="component" value="Unassembled WGS sequence"/>
</dbReference>
<evidence type="ECO:0008006" key="4">
    <source>
        <dbReference type="Google" id="ProtNLM"/>
    </source>
</evidence>
<gene>
    <name evidence="2" type="ORF">GB928_008215</name>
</gene>
<organism evidence="2 3">
    <name type="scientific">Shinella curvata</name>
    <dbReference type="NCBI Taxonomy" id="1817964"/>
    <lineage>
        <taxon>Bacteria</taxon>
        <taxon>Pseudomonadati</taxon>
        <taxon>Pseudomonadota</taxon>
        <taxon>Alphaproteobacteria</taxon>
        <taxon>Hyphomicrobiales</taxon>
        <taxon>Rhizobiaceae</taxon>
        <taxon>Shinella</taxon>
    </lineage>
</organism>
<protein>
    <recommendedName>
        <fullName evidence="4">DUF680 domain-containing protein</fullName>
    </recommendedName>
</protein>
<evidence type="ECO:0000313" key="3">
    <source>
        <dbReference type="Proteomes" id="UP001177080"/>
    </source>
</evidence>
<comment type="caution">
    <text evidence="2">The sequence shown here is derived from an EMBL/GenBank/DDBJ whole genome shotgun (WGS) entry which is preliminary data.</text>
</comment>
<feature type="chain" id="PRO_5045959376" description="DUF680 domain-containing protein" evidence="1">
    <location>
        <begin position="21"/>
        <end position="82"/>
    </location>
</feature>
<reference evidence="2" key="1">
    <citation type="submission" date="2022-04" db="EMBL/GenBank/DDBJ databases">
        <title>Shinella lacus sp. nov., a novel member of the genus Shinella from water.</title>
        <authorList>
            <person name="Deng Y."/>
        </authorList>
    </citation>
    <scope>NUCLEOTIDE SEQUENCE</scope>
    <source>
        <strain evidence="2">JCM 31239</strain>
    </source>
</reference>
<name>A0ABT8XBQ4_9HYPH</name>
<evidence type="ECO:0000256" key="1">
    <source>
        <dbReference type="SAM" id="SignalP"/>
    </source>
</evidence>
<dbReference type="EMBL" id="WHSC02000003">
    <property type="protein sequence ID" value="MDO6121164.1"/>
    <property type="molecule type" value="Genomic_DNA"/>
</dbReference>
<keyword evidence="1" id="KW-0732">Signal</keyword>
<sequence length="82" mass="8364">MKKLVVATALLALTAGSAFAENPYAGRTDVFTSGPKAGQSITDQTVTSSVGHMARPAATDGVVDHIDPAANRYGDGAPYASR</sequence>
<proteinExistence type="predicted"/>
<feature type="signal peptide" evidence="1">
    <location>
        <begin position="1"/>
        <end position="20"/>
    </location>
</feature>
<dbReference type="RefSeq" id="WP_117367958.1">
    <property type="nucleotide sequence ID" value="NZ_JALJCJ010000003.1"/>
</dbReference>
<accession>A0ABT8XBQ4</accession>
<keyword evidence="3" id="KW-1185">Reference proteome</keyword>
<evidence type="ECO:0000313" key="2">
    <source>
        <dbReference type="EMBL" id="MDO6121164.1"/>
    </source>
</evidence>